<evidence type="ECO:0000313" key="2">
    <source>
        <dbReference type="EMBL" id="QFZ74002.1"/>
    </source>
</evidence>
<dbReference type="KEGG" id="sfy:GFH48_12770"/>
<sequence length="62" mass="6932">MNVDDVIAEQIERARQRIERERRQRAELALARRAGLARRHAQKLRNLALSPLSNGSLAASGA</sequence>
<evidence type="ECO:0000256" key="1">
    <source>
        <dbReference type="SAM" id="Coils"/>
    </source>
</evidence>
<dbReference type="AlphaFoldDB" id="A0A5Q0LAA0"/>
<name>A0A5Q0LAA0_9ACTN</name>
<keyword evidence="3" id="KW-1185">Reference proteome</keyword>
<dbReference type="EMBL" id="CP045643">
    <property type="protein sequence ID" value="QFZ74002.1"/>
    <property type="molecule type" value="Genomic_DNA"/>
</dbReference>
<accession>A0A5Q0LAA0</accession>
<dbReference type="RefSeq" id="WP_153288354.1">
    <property type="nucleotide sequence ID" value="NZ_CP045643.1"/>
</dbReference>
<protein>
    <submittedName>
        <fullName evidence="2">Uncharacterized protein</fullName>
    </submittedName>
</protein>
<keyword evidence="1" id="KW-0175">Coiled coil</keyword>
<reference evidence="2 3" key="1">
    <citation type="submission" date="2019-10" db="EMBL/GenBank/DDBJ databases">
        <title>A novel species.</title>
        <authorList>
            <person name="Gao J."/>
        </authorList>
    </citation>
    <scope>NUCLEOTIDE SEQUENCE [LARGE SCALE GENOMIC DNA]</scope>
    <source>
        <strain evidence="2 3">QMT-28</strain>
    </source>
</reference>
<proteinExistence type="predicted"/>
<gene>
    <name evidence="2" type="ORF">GFH48_12770</name>
</gene>
<feature type="coiled-coil region" evidence="1">
    <location>
        <begin position="4"/>
        <end position="31"/>
    </location>
</feature>
<evidence type="ECO:0000313" key="3">
    <source>
        <dbReference type="Proteomes" id="UP000326179"/>
    </source>
</evidence>
<organism evidence="2 3">
    <name type="scientific">Streptomyces fagopyri</name>
    <dbReference type="NCBI Taxonomy" id="2662397"/>
    <lineage>
        <taxon>Bacteria</taxon>
        <taxon>Bacillati</taxon>
        <taxon>Actinomycetota</taxon>
        <taxon>Actinomycetes</taxon>
        <taxon>Kitasatosporales</taxon>
        <taxon>Streptomycetaceae</taxon>
        <taxon>Streptomyces</taxon>
    </lineage>
</organism>
<dbReference type="Proteomes" id="UP000326179">
    <property type="component" value="Chromosome"/>
</dbReference>